<dbReference type="RefSeq" id="WP_245127073.1">
    <property type="nucleotide sequence ID" value="NZ_CP095065.1"/>
</dbReference>
<evidence type="ECO:0000313" key="1">
    <source>
        <dbReference type="EMBL" id="UOQ69324.1"/>
    </source>
</evidence>
<evidence type="ECO:0000313" key="2">
    <source>
        <dbReference type="Proteomes" id="UP000830401"/>
    </source>
</evidence>
<gene>
    <name evidence="1" type="ORF">MUN86_26880</name>
</gene>
<keyword evidence="1" id="KW-0614">Plasmid</keyword>
<keyword evidence="2" id="KW-1185">Reference proteome</keyword>
<geneLocation type="plasmid" evidence="1 2">
    <name>unnamed4</name>
</geneLocation>
<evidence type="ECO:0008006" key="3">
    <source>
        <dbReference type="Google" id="ProtNLM"/>
    </source>
</evidence>
<reference evidence="1" key="1">
    <citation type="submission" date="2022-04" db="EMBL/GenBank/DDBJ databases">
        <title>Hymenobacter sp. isolated from the air.</title>
        <authorList>
            <person name="Won M."/>
            <person name="Lee C.-M."/>
            <person name="Woen H.-Y."/>
            <person name="Kwon S.-W."/>
        </authorList>
    </citation>
    <scope>NUCLEOTIDE SEQUENCE</scope>
    <source>
        <strain evidence="1">5420S-77</strain>
        <plasmid evidence="1">unnamed4</plasmid>
    </source>
</reference>
<accession>A0ABY4GG98</accession>
<proteinExistence type="predicted"/>
<name>A0ABY4GG98_9BACT</name>
<dbReference type="Proteomes" id="UP000830401">
    <property type="component" value="Plasmid unnamed4"/>
</dbReference>
<organism evidence="1 2">
    <name type="scientific">Hymenobacter volaticus</name>
    <dbReference type="NCBI Taxonomy" id="2932254"/>
    <lineage>
        <taxon>Bacteria</taxon>
        <taxon>Pseudomonadati</taxon>
        <taxon>Bacteroidota</taxon>
        <taxon>Cytophagia</taxon>
        <taxon>Cytophagales</taxon>
        <taxon>Hymenobacteraceae</taxon>
        <taxon>Hymenobacter</taxon>
    </lineage>
</organism>
<sequence length="204" mass="22306">MSPLLRSSSLITLLFCVSCKSFDPGLLNPTAVTLSPKLPALENHVRDELDEVTVVVGPDGDGSVVATRSRDVATLFERETREALTAPYGDKKGFLELKVTPLTTRGSAWLLVSGLTLFIPNAVGMPLSAWKTTVSTQLDVLDSQRRLVATYRAEGEAKAVWGLFSATNYAEPGRVVYLQAVRQCLEQIKTKMQPDLARLQSQLQ</sequence>
<protein>
    <recommendedName>
        <fullName evidence="3">Lipoprotein</fullName>
    </recommendedName>
</protein>
<dbReference type="EMBL" id="CP095065">
    <property type="protein sequence ID" value="UOQ69324.1"/>
    <property type="molecule type" value="Genomic_DNA"/>
</dbReference>